<accession>A0ABS5G9D9</accession>
<dbReference type="SMART" id="SM00448">
    <property type="entry name" value="REC"/>
    <property type="match status" value="1"/>
</dbReference>
<dbReference type="Proteomes" id="UP001314635">
    <property type="component" value="Unassembled WGS sequence"/>
</dbReference>
<dbReference type="RefSeq" id="WP_083780588.1">
    <property type="nucleotide sequence ID" value="NZ_JABFDP010000001.1"/>
</dbReference>
<evidence type="ECO:0000256" key="3">
    <source>
        <dbReference type="ARBA" id="ARBA00023163"/>
    </source>
</evidence>
<evidence type="ECO:0000313" key="7">
    <source>
        <dbReference type="Proteomes" id="UP001314635"/>
    </source>
</evidence>
<reference evidence="7" key="1">
    <citation type="journal article" date="2021" name="ISME J.">
        <title>Evolutionary origin and ecological implication of a unique nif island in free-living Bradyrhizobium lineages.</title>
        <authorList>
            <person name="Tao J."/>
        </authorList>
    </citation>
    <scope>NUCLEOTIDE SEQUENCE [LARGE SCALE GENOMIC DNA]</scope>
    <source>
        <strain evidence="7">SZCCT0094</strain>
    </source>
</reference>
<dbReference type="InterPro" id="IPR011006">
    <property type="entry name" value="CheY-like_superfamily"/>
</dbReference>
<dbReference type="PANTHER" id="PTHR44591">
    <property type="entry name" value="STRESS RESPONSE REGULATOR PROTEIN 1"/>
    <property type="match status" value="1"/>
</dbReference>
<evidence type="ECO:0000256" key="1">
    <source>
        <dbReference type="ARBA" id="ARBA00022553"/>
    </source>
</evidence>
<feature type="domain" description="Response regulatory" evidence="5">
    <location>
        <begin position="8"/>
        <end position="118"/>
    </location>
</feature>
<dbReference type="Gene3D" id="3.40.50.2300">
    <property type="match status" value="1"/>
</dbReference>
<keyword evidence="2" id="KW-0805">Transcription regulation</keyword>
<dbReference type="InterPro" id="IPR050595">
    <property type="entry name" value="Bact_response_regulator"/>
</dbReference>
<dbReference type="PANTHER" id="PTHR44591:SF3">
    <property type="entry name" value="RESPONSE REGULATORY DOMAIN-CONTAINING PROTEIN"/>
    <property type="match status" value="1"/>
</dbReference>
<keyword evidence="7" id="KW-1185">Reference proteome</keyword>
<dbReference type="PROSITE" id="PS50110">
    <property type="entry name" value="RESPONSE_REGULATORY"/>
    <property type="match status" value="1"/>
</dbReference>
<name>A0ABS5G9D9_9BRAD</name>
<keyword evidence="3" id="KW-0804">Transcription</keyword>
<dbReference type="InterPro" id="IPR001789">
    <property type="entry name" value="Sig_transdc_resp-reg_receiver"/>
</dbReference>
<evidence type="ECO:0000259" key="5">
    <source>
        <dbReference type="PROSITE" id="PS50110"/>
    </source>
</evidence>
<proteinExistence type="predicted"/>
<sequence length="120" mass="12849">MPVADKINVLIVEDDPMIGFDLSVELEEAGFNVVGVAPTVAKALHLLERQRCDLAVLDVNLGQETSAPIARALIAAGVPFVAVTGYAVDQCPEEFATAPLLSKPFQTARLVATLKRQLHQ</sequence>
<dbReference type="SUPFAM" id="SSF52172">
    <property type="entry name" value="CheY-like"/>
    <property type="match status" value="1"/>
</dbReference>
<feature type="modified residue" description="4-aspartylphosphate" evidence="4">
    <location>
        <position position="58"/>
    </location>
</feature>
<evidence type="ECO:0000313" key="6">
    <source>
        <dbReference type="EMBL" id="MBR1137873.1"/>
    </source>
</evidence>
<comment type="caution">
    <text evidence="6">The sequence shown here is derived from an EMBL/GenBank/DDBJ whole genome shotgun (WGS) entry which is preliminary data.</text>
</comment>
<keyword evidence="1 4" id="KW-0597">Phosphoprotein</keyword>
<protein>
    <submittedName>
        <fullName evidence="6">Response regulator</fullName>
    </submittedName>
</protein>
<evidence type="ECO:0000256" key="2">
    <source>
        <dbReference type="ARBA" id="ARBA00023015"/>
    </source>
</evidence>
<dbReference type="Pfam" id="PF00072">
    <property type="entry name" value="Response_reg"/>
    <property type="match status" value="1"/>
</dbReference>
<evidence type="ECO:0000256" key="4">
    <source>
        <dbReference type="PROSITE-ProRule" id="PRU00169"/>
    </source>
</evidence>
<gene>
    <name evidence="6" type="ORF">JQ619_19045</name>
</gene>
<organism evidence="6 7">
    <name type="scientific">Bradyrhizobium denitrificans</name>
    <dbReference type="NCBI Taxonomy" id="2734912"/>
    <lineage>
        <taxon>Bacteria</taxon>
        <taxon>Pseudomonadati</taxon>
        <taxon>Pseudomonadota</taxon>
        <taxon>Alphaproteobacteria</taxon>
        <taxon>Hyphomicrobiales</taxon>
        <taxon>Nitrobacteraceae</taxon>
        <taxon>Bradyrhizobium</taxon>
    </lineage>
</organism>
<dbReference type="EMBL" id="JAFCLK010000017">
    <property type="protein sequence ID" value="MBR1137873.1"/>
    <property type="molecule type" value="Genomic_DNA"/>
</dbReference>